<dbReference type="GO" id="GO:0046872">
    <property type="term" value="F:metal ion binding"/>
    <property type="evidence" value="ECO:0007669"/>
    <property type="project" value="UniProtKB-KW"/>
</dbReference>
<gene>
    <name evidence="5" type="ORF">DWE98_24885</name>
</gene>
<proteinExistence type="inferred from homology"/>
<organism evidence="5 6">
    <name type="scientific">Bosea caraganae</name>
    <dbReference type="NCBI Taxonomy" id="2763117"/>
    <lineage>
        <taxon>Bacteria</taxon>
        <taxon>Pseudomonadati</taxon>
        <taxon>Pseudomonadota</taxon>
        <taxon>Alphaproteobacteria</taxon>
        <taxon>Hyphomicrobiales</taxon>
        <taxon>Boseaceae</taxon>
        <taxon>Bosea</taxon>
    </lineage>
</organism>
<dbReference type="InterPro" id="IPR006913">
    <property type="entry name" value="CENP-V/GFA"/>
</dbReference>
<accession>A0A370KZM9</accession>
<comment type="caution">
    <text evidence="5">The sequence shown here is derived from an EMBL/GenBank/DDBJ whole genome shotgun (WGS) entry which is preliminary data.</text>
</comment>
<name>A0A370KZM9_9HYPH</name>
<comment type="similarity">
    <text evidence="1">Belongs to the Gfa family.</text>
</comment>
<dbReference type="Pfam" id="PF04828">
    <property type="entry name" value="GFA"/>
    <property type="match status" value="1"/>
</dbReference>
<dbReference type="InterPro" id="IPR011057">
    <property type="entry name" value="Mss4-like_sf"/>
</dbReference>
<keyword evidence="2" id="KW-0479">Metal-binding</keyword>
<keyword evidence="3" id="KW-0862">Zinc</keyword>
<dbReference type="AlphaFoldDB" id="A0A370KZM9"/>
<dbReference type="PROSITE" id="PS51257">
    <property type="entry name" value="PROKAR_LIPOPROTEIN"/>
    <property type="match status" value="1"/>
</dbReference>
<dbReference type="OrthoDB" id="7268727at2"/>
<feature type="domain" description="CENP-V/GFA" evidence="4">
    <location>
        <begin position="2"/>
        <end position="32"/>
    </location>
</feature>
<evidence type="ECO:0000313" key="5">
    <source>
        <dbReference type="EMBL" id="RDJ20417.1"/>
    </source>
</evidence>
<evidence type="ECO:0000259" key="4">
    <source>
        <dbReference type="Pfam" id="PF04828"/>
    </source>
</evidence>
<evidence type="ECO:0000256" key="2">
    <source>
        <dbReference type="ARBA" id="ARBA00022723"/>
    </source>
</evidence>
<evidence type="ECO:0000256" key="3">
    <source>
        <dbReference type="ARBA" id="ARBA00022833"/>
    </source>
</evidence>
<sequence length="170" mass="18881">MTVSCRCGTVVFEAIGTPILSVACHCESCQEAGRRIEQLADAPPVLDADGGTAFVLYRKDRIRCVGGGERLEAHRLKPESKTRRMVATCCNSAMFLEFTKGHWLSVYRDRLPEGAPPLQMRVMTADRRKGVELPDDIPNYATHSGKFMWRLLSAWVAMGFRVPKVQGVPA</sequence>
<dbReference type="SUPFAM" id="SSF51316">
    <property type="entry name" value="Mss4-like"/>
    <property type="match status" value="1"/>
</dbReference>
<evidence type="ECO:0000313" key="6">
    <source>
        <dbReference type="Proteomes" id="UP000255207"/>
    </source>
</evidence>
<dbReference type="Proteomes" id="UP000255207">
    <property type="component" value="Unassembled WGS sequence"/>
</dbReference>
<dbReference type="EMBL" id="QQTP01000019">
    <property type="protein sequence ID" value="RDJ20417.1"/>
    <property type="molecule type" value="Genomic_DNA"/>
</dbReference>
<reference evidence="6" key="1">
    <citation type="submission" date="2018-07" db="EMBL/GenBank/DDBJ databases">
        <authorList>
            <person name="Safronova V.I."/>
            <person name="Chirak E.R."/>
            <person name="Sazanova A.L."/>
        </authorList>
    </citation>
    <scope>NUCLEOTIDE SEQUENCE [LARGE SCALE GENOMIC DNA]</scope>
    <source>
        <strain evidence="6">RCAM04685</strain>
    </source>
</reference>
<keyword evidence="6" id="KW-1185">Reference proteome</keyword>
<evidence type="ECO:0000256" key="1">
    <source>
        <dbReference type="ARBA" id="ARBA00005495"/>
    </source>
</evidence>
<dbReference type="Gene3D" id="3.90.1590.10">
    <property type="entry name" value="glutathione-dependent formaldehyde- activating enzyme (gfa)"/>
    <property type="match status" value="1"/>
</dbReference>
<dbReference type="GO" id="GO:0016846">
    <property type="term" value="F:carbon-sulfur lyase activity"/>
    <property type="evidence" value="ECO:0007669"/>
    <property type="project" value="InterPro"/>
</dbReference>
<protein>
    <recommendedName>
        <fullName evidence="4">CENP-V/GFA domain-containing protein</fullName>
    </recommendedName>
</protein>